<proteinExistence type="predicted"/>
<accession>A0A1J1HG64</accession>
<evidence type="ECO:0000313" key="1">
    <source>
        <dbReference type="EMBL" id="CRK86859.1"/>
    </source>
</evidence>
<sequence>MSKKRYENLLTERYLTLQENKTHQNKSKRPHKANDLHFIFVLEAFLSMITEIHQWSLLHNYFWCIFIC</sequence>
<dbReference type="Proteomes" id="UP000183832">
    <property type="component" value="Unassembled WGS sequence"/>
</dbReference>
<dbReference type="EMBL" id="CVRI01000002">
    <property type="protein sequence ID" value="CRK86859.1"/>
    <property type="molecule type" value="Genomic_DNA"/>
</dbReference>
<gene>
    <name evidence="1" type="ORF">CLUMA_CG000685</name>
</gene>
<reference evidence="1 2" key="1">
    <citation type="submission" date="2015-04" db="EMBL/GenBank/DDBJ databases">
        <authorList>
            <person name="Syromyatnikov M.Y."/>
            <person name="Popov V.N."/>
        </authorList>
    </citation>
    <scope>NUCLEOTIDE SEQUENCE [LARGE SCALE GENOMIC DNA]</scope>
</reference>
<keyword evidence="2" id="KW-1185">Reference proteome</keyword>
<protein>
    <submittedName>
        <fullName evidence="1">CLUMA_CG000685, isoform A</fullName>
    </submittedName>
</protein>
<organism evidence="1 2">
    <name type="scientific">Clunio marinus</name>
    <dbReference type="NCBI Taxonomy" id="568069"/>
    <lineage>
        <taxon>Eukaryota</taxon>
        <taxon>Metazoa</taxon>
        <taxon>Ecdysozoa</taxon>
        <taxon>Arthropoda</taxon>
        <taxon>Hexapoda</taxon>
        <taxon>Insecta</taxon>
        <taxon>Pterygota</taxon>
        <taxon>Neoptera</taxon>
        <taxon>Endopterygota</taxon>
        <taxon>Diptera</taxon>
        <taxon>Nematocera</taxon>
        <taxon>Chironomoidea</taxon>
        <taxon>Chironomidae</taxon>
        <taxon>Clunio</taxon>
    </lineage>
</organism>
<dbReference type="AlphaFoldDB" id="A0A1J1HG64"/>
<name>A0A1J1HG64_9DIPT</name>
<evidence type="ECO:0000313" key="2">
    <source>
        <dbReference type="Proteomes" id="UP000183832"/>
    </source>
</evidence>